<dbReference type="Gene3D" id="3.40.50.410">
    <property type="entry name" value="von Willebrand factor, type A domain"/>
    <property type="match status" value="1"/>
</dbReference>
<sequence>MCAAGGKIDVMLVVDGSASIGQPAFQTALDSLARLVGIFDLQEANVGMVTYSTTVTGLIPLVNNFTTARLQEAIQKTPYPNQSTNTYIGMMGAIEEFRNLSETRAERGVPRLLVVLTDGCHIQGPDPGIAALEAAKEGITTCAFGIGDDIDDAELLRIANNKSDYKFWTDSYYSLQQQIVLIARRVKTIPQMLKMGFETSDTLKEADEKRFYRLKVSKRGTTIRLLDVRGESSGYWTYADERPSSALYDGVIYEGDTFIPPPQPVPGDREDTISSSSMSDLKIAIESIEPDSCLSMWSLEGDATGSTAVNRDFACFGHVVVYIFAAVLLK</sequence>
<feature type="domain" description="VWFA" evidence="1">
    <location>
        <begin position="9"/>
        <end position="186"/>
    </location>
</feature>
<dbReference type="PRINTS" id="PR00453">
    <property type="entry name" value="VWFADOMAIN"/>
</dbReference>
<dbReference type="InterPro" id="IPR002035">
    <property type="entry name" value="VWF_A"/>
</dbReference>
<dbReference type="CDD" id="cd01450">
    <property type="entry name" value="vWFA_subfamily_ECM"/>
    <property type="match status" value="1"/>
</dbReference>
<evidence type="ECO:0000313" key="3">
    <source>
        <dbReference type="Proteomes" id="UP001152759"/>
    </source>
</evidence>
<dbReference type="SUPFAM" id="SSF53300">
    <property type="entry name" value="vWA-like"/>
    <property type="match status" value="1"/>
</dbReference>
<dbReference type="EMBL" id="OU963864">
    <property type="protein sequence ID" value="CAH0386260.1"/>
    <property type="molecule type" value="Genomic_DNA"/>
</dbReference>
<dbReference type="InterPro" id="IPR036465">
    <property type="entry name" value="vWFA_dom_sf"/>
</dbReference>
<dbReference type="Proteomes" id="UP001152759">
    <property type="component" value="Chromosome 3"/>
</dbReference>
<dbReference type="SMART" id="SM00327">
    <property type="entry name" value="VWA"/>
    <property type="match status" value="1"/>
</dbReference>
<organism evidence="2 3">
    <name type="scientific">Bemisia tabaci</name>
    <name type="common">Sweetpotato whitefly</name>
    <name type="synonym">Aleurodes tabaci</name>
    <dbReference type="NCBI Taxonomy" id="7038"/>
    <lineage>
        <taxon>Eukaryota</taxon>
        <taxon>Metazoa</taxon>
        <taxon>Ecdysozoa</taxon>
        <taxon>Arthropoda</taxon>
        <taxon>Hexapoda</taxon>
        <taxon>Insecta</taxon>
        <taxon>Pterygota</taxon>
        <taxon>Neoptera</taxon>
        <taxon>Paraneoptera</taxon>
        <taxon>Hemiptera</taxon>
        <taxon>Sternorrhyncha</taxon>
        <taxon>Aleyrodoidea</taxon>
        <taxon>Aleyrodidae</taxon>
        <taxon>Aleyrodinae</taxon>
        <taxon>Bemisia</taxon>
    </lineage>
</organism>
<evidence type="ECO:0000313" key="2">
    <source>
        <dbReference type="EMBL" id="CAH0386260.1"/>
    </source>
</evidence>
<dbReference type="Pfam" id="PF00092">
    <property type="entry name" value="VWA"/>
    <property type="match status" value="1"/>
</dbReference>
<dbReference type="AlphaFoldDB" id="A0A9P0A9Q1"/>
<dbReference type="GO" id="GO:0032991">
    <property type="term" value="C:protein-containing complex"/>
    <property type="evidence" value="ECO:0007669"/>
    <property type="project" value="UniProtKB-ARBA"/>
</dbReference>
<accession>A0A9P0A9Q1</accession>
<reference evidence="2" key="1">
    <citation type="submission" date="2021-12" db="EMBL/GenBank/DDBJ databases">
        <authorList>
            <person name="King R."/>
        </authorList>
    </citation>
    <scope>NUCLEOTIDE SEQUENCE</scope>
</reference>
<dbReference type="InterPro" id="IPR050525">
    <property type="entry name" value="ECM_Assembly_Org"/>
</dbReference>
<dbReference type="PROSITE" id="PS50234">
    <property type="entry name" value="VWFA"/>
    <property type="match status" value="1"/>
</dbReference>
<name>A0A9P0A9Q1_BEMTA</name>
<proteinExistence type="predicted"/>
<keyword evidence="3" id="KW-1185">Reference proteome</keyword>
<dbReference type="PANTHER" id="PTHR24020">
    <property type="entry name" value="COLLAGEN ALPHA"/>
    <property type="match status" value="1"/>
</dbReference>
<protein>
    <recommendedName>
        <fullName evidence="1">VWFA domain-containing protein</fullName>
    </recommendedName>
</protein>
<gene>
    <name evidence="2" type="ORF">BEMITA_LOCUS5404</name>
</gene>
<evidence type="ECO:0000259" key="1">
    <source>
        <dbReference type="PROSITE" id="PS50234"/>
    </source>
</evidence>